<accession>A0ABU1JH09</accession>
<dbReference type="InterPro" id="IPR006175">
    <property type="entry name" value="YjgF/YER057c/UK114"/>
</dbReference>
<dbReference type="Gene3D" id="3.30.1330.40">
    <property type="entry name" value="RutC-like"/>
    <property type="match status" value="1"/>
</dbReference>
<keyword evidence="3" id="KW-1185">Reference proteome</keyword>
<dbReference type="SUPFAM" id="SSF55298">
    <property type="entry name" value="YjgF-like"/>
    <property type="match status" value="1"/>
</dbReference>
<sequence>MTIKRIGVGPRMSAAVIHDGRVFTAGQVADKPTPDVTDQTRQILATIDALLAEAGTDKTKLLTANIWLADIADFAAMNAAWDKWVSPGNTPARATVESKLASPEYRVEIQVTAAI</sequence>
<dbReference type="PANTHER" id="PTHR47328:SF1">
    <property type="entry name" value="RUTC FAMILY PROTEIN YOAB"/>
    <property type="match status" value="1"/>
</dbReference>
<dbReference type="Pfam" id="PF01042">
    <property type="entry name" value="Ribonuc_L-PSP"/>
    <property type="match status" value="1"/>
</dbReference>
<dbReference type="EMBL" id="JAVDPW010000001">
    <property type="protein sequence ID" value="MDR6287900.1"/>
    <property type="molecule type" value="Genomic_DNA"/>
</dbReference>
<dbReference type="InterPro" id="IPR035709">
    <property type="entry name" value="YoaB-like"/>
</dbReference>
<organism evidence="2 3">
    <name type="scientific">Inquilinus ginsengisoli</name>
    <dbReference type="NCBI Taxonomy" id="363840"/>
    <lineage>
        <taxon>Bacteria</taxon>
        <taxon>Pseudomonadati</taxon>
        <taxon>Pseudomonadota</taxon>
        <taxon>Alphaproteobacteria</taxon>
        <taxon>Rhodospirillales</taxon>
        <taxon>Rhodospirillaceae</taxon>
        <taxon>Inquilinus</taxon>
    </lineage>
</organism>
<dbReference type="PROSITE" id="PS01094">
    <property type="entry name" value="UPF0076"/>
    <property type="match status" value="1"/>
</dbReference>
<comment type="similarity">
    <text evidence="1">Belongs to the RutC family.</text>
</comment>
<comment type="caution">
    <text evidence="2">The sequence shown here is derived from an EMBL/GenBank/DDBJ whole genome shotgun (WGS) entry which is preliminary data.</text>
</comment>
<evidence type="ECO:0000313" key="2">
    <source>
        <dbReference type="EMBL" id="MDR6287900.1"/>
    </source>
</evidence>
<gene>
    <name evidence="2" type="ORF">E9232_000399</name>
</gene>
<reference evidence="2 3" key="1">
    <citation type="submission" date="2023-07" db="EMBL/GenBank/DDBJ databases">
        <title>Sorghum-associated microbial communities from plants grown in Nebraska, USA.</title>
        <authorList>
            <person name="Schachtman D."/>
        </authorList>
    </citation>
    <scope>NUCLEOTIDE SEQUENCE [LARGE SCALE GENOMIC DNA]</scope>
    <source>
        <strain evidence="2 3">584</strain>
    </source>
</reference>
<dbReference type="InterPro" id="IPR019897">
    <property type="entry name" value="RidA_CS"/>
</dbReference>
<protein>
    <submittedName>
        <fullName evidence="2">Enamine deaminase RidA (YjgF/YER057c/UK114 family)</fullName>
    </submittedName>
</protein>
<proteinExistence type="inferred from homology"/>
<evidence type="ECO:0000256" key="1">
    <source>
        <dbReference type="ARBA" id="ARBA00010552"/>
    </source>
</evidence>
<dbReference type="RefSeq" id="WP_309791823.1">
    <property type="nucleotide sequence ID" value="NZ_JAVDPW010000001.1"/>
</dbReference>
<dbReference type="CDD" id="cd06150">
    <property type="entry name" value="YjgF_YER057c_UK114_like_2"/>
    <property type="match status" value="1"/>
</dbReference>
<name>A0ABU1JH09_9PROT</name>
<dbReference type="InterPro" id="IPR035959">
    <property type="entry name" value="RutC-like_sf"/>
</dbReference>
<dbReference type="PANTHER" id="PTHR47328">
    <property type="match status" value="1"/>
</dbReference>
<evidence type="ECO:0000313" key="3">
    <source>
        <dbReference type="Proteomes" id="UP001262410"/>
    </source>
</evidence>
<dbReference type="Proteomes" id="UP001262410">
    <property type="component" value="Unassembled WGS sequence"/>
</dbReference>